<feature type="region of interest" description="Disordered" evidence="5">
    <location>
        <begin position="53"/>
        <end position="89"/>
    </location>
</feature>
<dbReference type="GO" id="GO:0031931">
    <property type="term" value="C:TORC1 complex"/>
    <property type="evidence" value="ECO:0007669"/>
    <property type="project" value="InterPro"/>
</dbReference>
<dbReference type="GO" id="GO:0031929">
    <property type="term" value="P:TOR signaling"/>
    <property type="evidence" value="ECO:0007669"/>
    <property type="project" value="InterPro"/>
</dbReference>
<feature type="compositionally biased region" description="Polar residues" evidence="5">
    <location>
        <begin position="77"/>
        <end position="89"/>
    </location>
</feature>
<dbReference type="Proteomes" id="UP001375240">
    <property type="component" value="Unassembled WGS sequence"/>
</dbReference>
<feature type="compositionally biased region" description="Polar residues" evidence="5">
    <location>
        <begin position="226"/>
        <end position="275"/>
    </location>
</feature>
<feature type="repeat" description="WD" evidence="4">
    <location>
        <begin position="755"/>
        <end position="787"/>
    </location>
</feature>
<feature type="compositionally biased region" description="Polar residues" evidence="5">
    <location>
        <begin position="291"/>
        <end position="324"/>
    </location>
</feature>
<dbReference type="SUPFAM" id="SSF50978">
    <property type="entry name" value="WD40 repeat-like"/>
    <property type="match status" value="1"/>
</dbReference>
<feature type="region of interest" description="Disordered" evidence="5">
    <location>
        <begin position="464"/>
        <end position="525"/>
    </location>
</feature>
<name>A0AAV9UUC7_9PEZI</name>
<gene>
    <name evidence="6" type="ORF">TWF696_007145</name>
</gene>
<dbReference type="GO" id="GO:0032956">
    <property type="term" value="P:regulation of actin cytoskeleton organization"/>
    <property type="evidence" value="ECO:0007669"/>
    <property type="project" value="TreeGrafter"/>
</dbReference>
<dbReference type="AlphaFoldDB" id="A0AAV9UUC7"/>
<keyword evidence="2 4" id="KW-0853">WD repeat</keyword>
<feature type="region of interest" description="Disordered" evidence="5">
    <location>
        <begin position="1"/>
        <end position="20"/>
    </location>
</feature>
<feature type="repeat" description="WD" evidence="4">
    <location>
        <begin position="1024"/>
        <end position="1041"/>
    </location>
</feature>
<dbReference type="InterPro" id="IPR037588">
    <property type="entry name" value="MLST8"/>
</dbReference>
<evidence type="ECO:0000313" key="7">
    <source>
        <dbReference type="Proteomes" id="UP001375240"/>
    </source>
</evidence>
<feature type="region of interest" description="Disordered" evidence="5">
    <location>
        <begin position="145"/>
        <end position="184"/>
    </location>
</feature>
<comment type="similarity">
    <text evidence="1">Belongs to the WD repeat LST8 family.</text>
</comment>
<feature type="compositionally biased region" description="Basic and acidic residues" evidence="5">
    <location>
        <begin position="484"/>
        <end position="519"/>
    </location>
</feature>
<keyword evidence="3" id="KW-0677">Repeat</keyword>
<feature type="compositionally biased region" description="Polar residues" evidence="5">
    <location>
        <begin position="390"/>
        <end position="405"/>
    </location>
</feature>
<protein>
    <submittedName>
        <fullName evidence="6">Uncharacterized protein</fullName>
    </submittedName>
</protein>
<feature type="region of interest" description="Disordered" evidence="5">
    <location>
        <begin position="387"/>
        <end position="446"/>
    </location>
</feature>
<dbReference type="Pfam" id="PF00400">
    <property type="entry name" value="WD40"/>
    <property type="match status" value="2"/>
</dbReference>
<evidence type="ECO:0000313" key="6">
    <source>
        <dbReference type="EMBL" id="KAK6347065.1"/>
    </source>
</evidence>
<evidence type="ECO:0000256" key="4">
    <source>
        <dbReference type="PROSITE-ProRule" id="PRU00221"/>
    </source>
</evidence>
<feature type="region of interest" description="Disordered" evidence="5">
    <location>
        <begin position="226"/>
        <end position="324"/>
    </location>
</feature>
<reference evidence="6 7" key="1">
    <citation type="submission" date="2019-10" db="EMBL/GenBank/DDBJ databases">
        <authorList>
            <person name="Palmer J.M."/>
        </authorList>
    </citation>
    <scope>NUCLEOTIDE SEQUENCE [LARGE SCALE GENOMIC DNA]</scope>
    <source>
        <strain evidence="6 7">TWF696</strain>
    </source>
</reference>
<dbReference type="GO" id="GO:0031932">
    <property type="term" value="C:TORC2 complex"/>
    <property type="evidence" value="ECO:0007669"/>
    <property type="project" value="InterPro"/>
</dbReference>
<feature type="compositionally biased region" description="Acidic residues" evidence="5">
    <location>
        <begin position="436"/>
        <end position="446"/>
    </location>
</feature>
<dbReference type="InterPro" id="IPR015943">
    <property type="entry name" value="WD40/YVTN_repeat-like_dom_sf"/>
</dbReference>
<dbReference type="EMBL" id="JAVHNQ010000005">
    <property type="protein sequence ID" value="KAK6347065.1"/>
    <property type="molecule type" value="Genomic_DNA"/>
</dbReference>
<comment type="caution">
    <text evidence="6">The sequence shown here is derived from an EMBL/GenBank/DDBJ whole genome shotgun (WGS) entry which is preliminary data.</text>
</comment>
<dbReference type="InterPro" id="IPR036322">
    <property type="entry name" value="WD40_repeat_dom_sf"/>
</dbReference>
<proteinExistence type="inferred from homology"/>
<sequence length="1141" mass="124464">MDPSQQSPPATPKVDASSSYLEIYPRPPSVGELYSKLQRRLSLPSISTSARLSSQLTAVHVSSPESGSASYRRRGLEQQSEPPASSTTVDDFMNRWKVVSSEPLAEEAAGTSLEKLTTIEQNSPFQSYHVTSGVGLRIAGASTMPPGFENGHAPEESSLLKRKHSSISTTASPSDGEIASAPANEPSIPGLPLVIGPPISISPASEDIVSSNGIITGTLSWGTFQPLDNANPTSGRTSSQTPESSALQVASSDISLKASSAPPSTQVASQTNIESPMSARNLDPDSIKSALRSSRSPRPTGNSRSCTPQSPATSGSSALDSTCHLNPNDEVKKIVKHADVDTLYNLPTFNLILARLKSDVYPDGSSPGFSYLHETTLSENALSKEDLYEQQETSQNKGRSATSISKKLDRDSSTKVAEQPAPRCSRHHTKDPQPDGTEDGCDSDCFEEYDPFDDVEELREAIRRSEAAGSNVTAPKDQPSQTSSERRPSKSTEKVDTSRRRPYLDRRAKASSRRLEPETRPGLLGGSRLHLSFSEPEARHIWLTAYLACPDFITAGFSVEAGICALREFLCSPKYAGEEKRAAVDAIIADALLKLPGRTARDVRGYMADVMNSKMDPALNQEITLQHQRPLDRLASWSWSTLAFARSLDYGWSRTSFPKSHAEVRFIQFQKSLRFLQPFRVFAEGSSDVVDCAWDETGENFALGCTTYSDMYNRPGNLMLGDTKGNIKFMCGHKTTRPPNQGNEAILDPFLHSTVSSVDFSNGLLYSGSYDSTVKIWDVKEKRLRKSLRFSAPIARMKMNNKFKNTGAACLQNGDLVIFRHSDLDGDGKGSDTSQVFSATNERFEGSSVLWTNSKARNGWVFVSYDNKESDRRELTAYTGDLRVFDAVRGAEVGSIKPGSTRQLDICLDESEQLLVAGAVSGPVRTLSPDTFSHVRVWDLRATFRRILEFGCKHKDINKVTISRCQSYITSSGTNGKSYMWDIRYGSDPLHVLEHGESKTPLSPDRDREDADTGVTFASWATGDGSLFVTGSSDGLVKVWDPKRADPFLYNLAELDDPVMSGAFSPDGDALVIGETTGKATLLSHAGRHGPPENFVQDRSMLAPTASEAEEGGVERARWLLRTGQVVLVYEDGGRPAVYGR</sequence>
<keyword evidence="7" id="KW-1185">Reference proteome</keyword>
<dbReference type="PANTHER" id="PTHR19842">
    <property type="entry name" value="G BETA-LIKE PROTEIN GBL"/>
    <property type="match status" value="1"/>
</dbReference>
<dbReference type="Gene3D" id="2.130.10.10">
    <property type="entry name" value="YVTN repeat-like/Quinoprotein amine dehydrogenase"/>
    <property type="match status" value="1"/>
</dbReference>
<dbReference type="InterPro" id="IPR019775">
    <property type="entry name" value="WD40_repeat_CS"/>
</dbReference>
<dbReference type="InterPro" id="IPR001680">
    <property type="entry name" value="WD40_rpt"/>
</dbReference>
<accession>A0AAV9UUC7</accession>
<dbReference type="PROSITE" id="PS00678">
    <property type="entry name" value="WD_REPEATS_1"/>
    <property type="match status" value="1"/>
</dbReference>
<evidence type="ECO:0000256" key="2">
    <source>
        <dbReference type="ARBA" id="ARBA00022574"/>
    </source>
</evidence>
<dbReference type="PROSITE" id="PS50082">
    <property type="entry name" value="WD_REPEATS_2"/>
    <property type="match status" value="2"/>
</dbReference>
<dbReference type="PANTHER" id="PTHR19842:SF2">
    <property type="entry name" value="WD REPEAT PROTEIN (AFU_ORTHOLOGUE AFUA_5G04300)"/>
    <property type="match status" value="1"/>
</dbReference>
<feature type="compositionally biased region" description="Polar residues" evidence="5">
    <location>
        <begin position="468"/>
        <end position="483"/>
    </location>
</feature>
<evidence type="ECO:0000256" key="1">
    <source>
        <dbReference type="ARBA" id="ARBA00009890"/>
    </source>
</evidence>
<organism evidence="6 7">
    <name type="scientific">Orbilia brochopaga</name>
    <dbReference type="NCBI Taxonomy" id="3140254"/>
    <lineage>
        <taxon>Eukaryota</taxon>
        <taxon>Fungi</taxon>
        <taxon>Dikarya</taxon>
        <taxon>Ascomycota</taxon>
        <taxon>Pezizomycotina</taxon>
        <taxon>Orbiliomycetes</taxon>
        <taxon>Orbiliales</taxon>
        <taxon>Orbiliaceae</taxon>
        <taxon>Orbilia</taxon>
    </lineage>
</organism>
<evidence type="ECO:0000256" key="5">
    <source>
        <dbReference type="SAM" id="MobiDB-lite"/>
    </source>
</evidence>
<dbReference type="SMART" id="SM00320">
    <property type="entry name" value="WD40"/>
    <property type="match status" value="4"/>
</dbReference>
<evidence type="ECO:0000256" key="3">
    <source>
        <dbReference type="ARBA" id="ARBA00022737"/>
    </source>
</evidence>